<evidence type="ECO:0000313" key="15">
    <source>
        <dbReference type="EMBL" id="RHL72360.1"/>
    </source>
</evidence>
<dbReference type="PROSITE" id="PS50862">
    <property type="entry name" value="AA_TRNA_LIGASE_II"/>
    <property type="match status" value="1"/>
</dbReference>
<evidence type="ECO:0000256" key="6">
    <source>
        <dbReference type="ARBA" id="ARBA00047639"/>
    </source>
</evidence>
<evidence type="ECO:0000259" key="9">
    <source>
        <dbReference type="PROSITE" id="PS50862"/>
    </source>
</evidence>
<dbReference type="NCBIfam" id="TIGR00442">
    <property type="entry name" value="hisS"/>
    <property type="match status" value="1"/>
</dbReference>
<dbReference type="Proteomes" id="UP000284794">
    <property type="component" value="Unassembled WGS sequence"/>
</dbReference>
<evidence type="ECO:0000313" key="12">
    <source>
        <dbReference type="EMBL" id="MSC58477.1"/>
    </source>
</evidence>
<keyword evidence="11" id="KW-0436">Ligase</keyword>
<feature type="binding site" evidence="8">
    <location>
        <position position="149"/>
    </location>
    <ligand>
        <name>L-histidine</name>
        <dbReference type="ChEBI" id="CHEBI:57595"/>
    </ligand>
</feature>
<evidence type="ECO:0000313" key="21">
    <source>
        <dbReference type="Proteomes" id="UP000481964"/>
    </source>
</evidence>
<evidence type="ECO:0000256" key="4">
    <source>
        <dbReference type="ARBA" id="ARBA00022840"/>
    </source>
</evidence>
<dbReference type="EC" id="6.1.1.21" evidence="2 7"/>
<dbReference type="CDD" id="cd00773">
    <property type="entry name" value="HisRS-like_core"/>
    <property type="match status" value="1"/>
</dbReference>
<name>A0A174ZCP6_9FIRM</name>
<dbReference type="EMBL" id="CZBV01000002">
    <property type="protein sequence ID" value="CUQ82058.1"/>
    <property type="molecule type" value="Genomic_DNA"/>
</dbReference>
<dbReference type="PANTHER" id="PTHR11476:SF7">
    <property type="entry name" value="HISTIDINE--TRNA LIGASE"/>
    <property type="match status" value="1"/>
</dbReference>
<dbReference type="Proteomes" id="UP000481964">
    <property type="component" value="Unassembled WGS sequence"/>
</dbReference>
<dbReference type="InterPro" id="IPR015807">
    <property type="entry name" value="His-tRNA-ligase"/>
</dbReference>
<evidence type="ECO:0000313" key="10">
    <source>
        <dbReference type="EMBL" id="CUQ77587.1"/>
    </source>
</evidence>
<dbReference type="InterPro" id="IPR004516">
    <property type="entry name" value="HisRS/HisZ"/>
</dbReference>
<dbReference type="PANTHER" id="PTHR11476">
    <property type="entry name" value="HISTIDYL-TRNA SYNTHETASE"/>
    <property type="match status" value="1"/>
</dbReference>
<reference evidence="18 19" key="2">
    <citation type="submission" date="2018-08" db="EMBL/GenBank/DDBJ databases">
        <title>A genome reference for cultivated species of the human gut microbiota.</title>
        <authorList>
            <person name="Zou Y."/>
            <person name="Xue W."/>
            <person name="Luo G."/>
        </authorList>
    </citation>
    <scope>NUCLEOTIDE SEQUENCE [LARGE SCALE GENOMIC DNA]</scope>
    <source>
        <strain evidence="15 19">AF36-7BH</strain>
        <strain evidence="14 18">AM32-2AC</strain>
        <strain evidence="13 20">AM37-3BH</strain>
    </source>
</reference>
<comment type="similarity">
    <text evidence="1">Belongs to the class-II aminoacyl-tRNA synthetase family.</text>
</comment>
<dbReference type="GO" id="GO:0005524">
    <property type="term" value="F:ATP binding"/>
    <property type="evidence" value="ECO:0007669"/>
    <property type="project" value="UniProtKB-KW"/>
</dbReference>
<dbReference type="Proteomes" id="UP000095780">
    <property type="component" value="Unassembled WGS sequence"/>
</dbReference>
<dbReference type="PIRSF" id="PIRSF001549">
    <property type="entry name" value="His-tRNA_synth"/>
    <property type="match status" value="1"/>
</dbReference>
<evidence type="ECO:0000313" key="16">
    <source>
        <dbReference type="Proteomes" id="UP000095621"/>
    </source>
</evidence>
<evidence type="ECO:0000256" key="2">
    <source>
        <dbReference type="ARBA" id="ARBA00012815"/>
    </source>
</evidence>
<dbReference type="Proteomes" id="UP000285201">
    <property type="component" value="Unassembled WGS sequence"/>
</dbReference>
<dbReference type="GO" id="GO:0006427">
    <property type="term" value="P:histidyl-tRNA aminoacylation"/>
    <property type="evidence" value="ECO:0007669"/>
    <property type="project" value="UniProtKB-UniRule"/>
</dbReference>
<dbReference type="Proteomes" id="UP000285844">
    <property type="component" value="Unassembled WGS sequence"/>
</dbReference>
<dbReference type="EMBL" id="CZBU01000003">
    <property type="protein sequence ID" value="CUQ77587.1"/>
    <property type="molecule type" value="Genomic_DNA"/>
</dbReference>
<feature type="binding site" evidence="8">
    <location>
        <begin position="297"/>
        <end position="298"/>
    </location>
    <ligand>
        <name>L-histidine</name>
        <dbReference type="ChEBI" id="CHEBI:57595"/>
    </ligand>
</feature>
<dbReference type="OrthoDB" id="9800814at2"/>
<feature type="domain" description="Aminoacyl-transfer RNA synthetases class-II family profile" evidence="9">
    <location>
        <begin position="1"/>
        <end position="351"/>
    </location>
</feature>
<dbReference type="RefSeq" id="WP_022097787.1">
    <property type="nucleotide sequence ID" value="NZ_CABIXW010000002.1"/>
</dbReference>
<feature type="binding site" evidence="8">
    <location>
        <position position="131"/>
    </location>
    <ligand>
        <name>L-histidine</name>
        <dbReference type="ChEBI" id="CHEBI:57595"/>
    </ligand>
</feature>
<evidence type="ECO:0000256" key="5">
    <source>
        <dbReference type="ARBA" id="ARBA00022917"/>
    </source>
</evidence>
<evidence type="ECO:0000313" key="18">
    <source>
        <dbReference type="Proteomes" id="UP000284794"/>
    </source>
</evidence>
<dbReference type="EMBL" id="QSHM01000003">
    <property type="protein sequence ID" value="RHC14177.1"/>
    <property type="molecule type" value="Genomic_DNA"/>
</dbReference>
<dbReference type="GO" id="GO:0016740">
    <property type="term" value="F:transferase activity"/>
    <property type="evidence" value="ECO:0007669"/>
    <property type="project" value="UniProtKB-ARBA"/>
</dbReference>
<dbReference type="EMBL" id="QSIS01000008">
    <property type="protein sequence ID" value="RHD08568.1"/>
    <property type="molecule type" value="Genomic_DNA"/>
</dbReference>
<accession>A0A174ZCP6</accession>
<evidence type="ECO:0000256" key="3">
    <source>
        <dbReference type="ARBA" id="ARBA00022741"/>
    </source>
</evidence>
<protein>
    <recommendedName>
        <fullName evidence="2 7">Histidine--tRNA ligase</fullName>
        <ecNumber evidence="2 7">6.1.1.21</ecNumber>
    </recommendedName>
</protein>
<dbReference type="EMBL" id="WKRD01000012">
    <property type="protein sequence ID" value="MSC58477.1"/>
    <property type="molecule type" value="Genomic_DNA"/>
</dbReference>
<evidence type="ECO:0000313" key="11">
    <source>
        <dbReference type="EMBL" id="CUQ82058.1"/>
    </source>
</evidence>
<comment type="catalytic activity">
    <reaction evidence="6">
        <text>tRNA(His) + L-histidine + ATP = L-histidyl-tRNA(His) + AMP + diphosphate + H(+)</text>
        <dbReference type="Rhea" id="RHEA:17313"/>
        <dbReference type="Rhea" id="RHEA-COMP:9665"/>
        <dbReference type="Rhea" id="RHEA-COMP:9689"/>
        <dbReference type="ChEBI" id="CHEBI:15378"/>
        <dbReference type="ChEBI" id="CHEBI:30616"/>
        <dbReference type="ChEBI" id="CHEBI:33019"/>
        <dbReference type="ChEBI" id="CHEBI:57595"/>
        <dbReference type="ChEBI" id="CHEBI:78442"/>
        <dbReference type="ChEBI" id="CHEBI:78527"/>
        <dbReference type="ChEBI" id="CHEBI:456215"/>
        <dbReference type="EC" id="6.1.1.21"/>
    </reaction>
</comment>
<dbReference type="GO" id="GO:0140096">
    <property type="term" value="F:catalytic activity, acting on a protein"/>
    <property type="evidence" value="ECO:0007669"/>
    <property type="project" value="UniProtKB-ARBA"/>
</dbReference>
<dbReference type="SUPFAM" id="SSF55681">
    <property type="entry name" value="Class II aaRS and biotin synthetases"/>
    <property type="match status" value="1"/>
</dbReference>
<reference evidence="12 21" key="3">
    <citation type="journal article" date="2019" name="Nat. Med.">
        <title>A library of human gut bacterial isolates paired with longitudinal multiomics data enables mechanistic microbiome research.</title>
        <authorList>
            <person name="Poyet M."/>
            <person name="Groussin M."/>
            <person name="Gibbons S.M."/>
            <person name="Avila-Pacheco J."/>
            <person name="Jiang X."/>
            <person name="Kearney S.M."/>
            <person name="Perrotta A.R."/>
            <person name="Berdy B."/>
            <person name="Zhao S."/>
            <person name="Lieberman T.D."/>
            <person name="Swanson P.K."/>
            <person name="Smith M."/>
            <person name="Roesemann S."/>
            <person name="Alexander J.E."/>
            <person name="Rich S.A."/>
            <person name="Livny J."/>
            <person name="Vlamakis H."/>
            <person name="Clish C."/>
            <person name="Bullock K."/>
            <person name="Deik A."/>
            <person name="Scott J."/>
            <person name="Pierce K.A."/>
            <person name="Xavier R.J."/>
            <person name="Alm E.J."/>
        </authorList>
    </citation>
    <scope>NUCLEOTIDE SEQUENCE [LARGE SCALE GENOMIC DNA]</scope>
    <source>
        <strain evidence="12 21">BIOML-A1</strain>
    </source>
</reference>
<feature type="binding site" evidence="8">
    <location>
        <begin position="101"/>
        <end position="103"/>
    </location>
    <ligand>
        <name>L-histidine</name>
        <dbReference type="ChEBI" id="CHEBI:57595"/>
    </ligand>
</feature>
<dbReference type="InterPro" id="IPR006195">
    <property type="entry name" value="aa-tRNA-synth_II"/>
</dbReference>
<organism evidence="11 17">
    <name type="scientific">Lachnospira eligens</name>
    <dbReference type="NCBI Taxonomy" id="39485"/>
    <lineage>
        <taxon>Bacteria</taxon>
        <taxon>Bacillati</taxon>
        <taxon>Bacillota</taxon>
        <taxon>Clostridia</taxon>
        <taxon>Lachnospirales</taxon>
        <taxon>Lachnospiraceae</taxon>
        <taxon>Lachnospira</taxon>
    </lineage>
</organism>
<dbReference type="GO" id="GO:0004821">
    <property type="term" value="F:histidine-tRNA ligase activity"/>
    <property type="evidence" value="ECO:0007669"/>
    <property type="project" value="UniProtKB-UniRule"/>
</dbReference>
<gene>
    <name evidence="11" type="primary">hisS</name>
    <name evidence="15" type="ORF">DW007_00420</name>
    <name evidence="14" type="ORF">DW811_07470</name>
    <name evidence="13" type="ORF">DW858_03810</name>
    <name evidence="10" type="ORF">ERS852490_01673</name>
    <name evidence="11" type="ORF">ERS852492_00914</name>
    <name evidence="12" type="ORF">GKE48_13640</name>
</gene>
<dbReference type="Proteomes" id="UP000095621">
    <property type="component" value="Unassembled WGS sequence"/>
</dbReference>
<dbReference type="Gene3D" id="3.30.930.10">
    <property type="entry name" value="Bira Bifunctional Protein, Domain 2"/>
    <property type="match status" value="1"/>
</dbReference>
<dbReference type="AlphaFoldDB" id="A0A174ZCP6"/>
<dbReference type="InterPro" id="IPR045864">
    <property type="entry name" value="aa-tRNA-synth_II/BPL/LPL"/>
</dbReference>
<feature type="binding site" evidence="8">
    <location>
        <position position="145"/>
    </location>
    <ligand>
        <name>L-histidine</name>
        <dbReference type="ChEBI" id="CHEBI:57595"/>
    </ligand>
</feature>
<evidence type="ECO:0000313" key="17">
    <source>
        <dbReference type="Proteomes" id="UP000095780"/>
    </source>
</evidence>
<evidence type="ECO:0000313" key="13">
    <source>
        <dbReference type="EMBL" id="RHC14177.1"/>
    </source>
</evidence>
<keyword evidence="4" id="KW-0067">ATP-binding</keyword>
<dbReference type="GO" id="GO:0005737">
    <property type="term" value="C:cytoplasm"/>
    <property type="evidence" value="ECO:0007669"/>
    <property type="project" value="UniProtKB-UniRule"/>
</dbReference>
<dbReference type="InterPro" id="IPR041715">
    <property type="entry name" value="HisRS-like_core"/>
</dbReference>
<keyword evidence="5" id="KW-0648">Protein biosynthesis</keyword>
<evidence type="ECO:0000256" key="1">
    <source>
        <dbReference type="ARBA" id="ARBA00008226"/>
    </source>
</evidence>
<keyword evidence="3" id="KW-0547">Nucleotide-binding</keyword>
<reference evidence="16 17" key="1">
    <citation type="submission" date="2015-09" db="EMBL/GenBank/DDBJ databases">
        <authorList>
            <consortium name="Pathogen Informatics"/>
        </authorList>
    </citation>
    <scope>NUCLEOTIDE SEQUENCE [LARGE SCALE GENOMIC DNA]</scope>
    <source>
        <strain evidence="10 16">2789STDY5834875</strain>
        <strain evidence="11 17">2789STDY5834878</strain>
    </source>
</reference>
<dbReference type="EMBL" id="QROY01000001">
    <property type="protein sequence ID" value="RHL72360.1"/>
    <property type="molecule type" value="Genomic_DNA"/>
</dbReference>
<sequence length="424" mass="47171">MKITPVKGTNDYLPNEVEIRDYLQNEILKVYVANGFEHITTPIIEDIENLDKSDGGENLNLIFKIMKRGDKLEKAVSSLQENPKTGTACENEIADMGLRYDLTLPLSRYFANNKDKLTLPMKCIQMDRVYRAERPQKGRLREFVQCDIDIIGSDSTDSEVELILTTTKALKAIGMKNFKVKINDRRLLRSFLQNCGFTEDQLDSVCITFDKMDKVGLDGVKAELTDKGFDAAAIEKFIGFFGSVSSAQEISLESVEAILDDKAPAESVRGIINTVNELSDGQFDVVFDLSLVRGQGYYTGTVFEVESIDFKGAIAGGGRYDNLIGKFLGQQVSAVGFSIGFERIFSILMQNGVETKASADKIAVMYDEGQVKEAYAIAEKYRAEGKVCSLYVKPKKMGKFLGKLEERGYKGFVNVSNGDEISLF</sequence>
<evidence type="ECO:0000313" key="20">
    <source>
        <dbReference type="Proteomes" id="UP000285844"/>
    </source>
</evidence>
<evidence type="ECO:0000256" key="8">
    <source>
        <dbReference type="PIRSR" id="PIRSR001549-1"/>
    </source>
</evidence>
<evidence type="ECO:0000256" key="7">
    <source>
        <dbReference type="NCBIfam" id="TIGR00442"/>
    </source>
</evidence>
<feature type="binding site" evidence="8">
    <location>
        <position position="293"/>
    </location>
    <ligand>
        <name>L-histidine</name>
        <dbReference type="ChEBI" id="CHEBI:57595"/>
    </ligand>
</feature>
<evidence type="ECO:0000313" key="19">
    <source>
        <dbReference type="Proteomes" id="UP000285201"/>
    </source>
</evidence>
<proteinExistence type="inferred from homology"/>
<dbReference type="Pfam" id="PF13393">
    <property type="entry name" value="tRNA-synt_His"/>
    <property type="match status" value="2"/>
</dbReference>
<evidence type="ECO:0000313" key="14">
    <source>
        <dbReference type="EMBL" id="RHD08568.1"/>
    </source>
</evidence>